<organism evidence="7 8">
    <name type="scientific">Cohnella endophytica</name>
    <dbReference type="NCBI Taxonomy" id="2419778"/>
    <lineage>
        <taxon>Bacteria</taxon>
        <taxon>Bacillati</taxon>
        <taxon>Bacillota</taxon>
        <taxon>Bacilli</taxon>
        <taxon>Bacillales</taxon>
        <taxon>Paenibacillaceae</taxon>
        <taxon>Cohnella</taxon>
    </lineage>
</organism>
<sequence length="551" mass="62721">MLNLLIVEDEETTRQGLVDLIQWESIGIRVCGTAENGLQALEILAVERVDLLLTDIYMPLMDGLQLIAQIKEKGMQISCVLLSGYNDFRYAQSAIRLGVSDFLVKPCSPKEIRDLFEKVANRILEERKERDIVTGLRTQLHENLPLVKTQLLHQWLFEPARKTEDRKEQMKKVGISVSFRHVIVIAIRIDPRSVEKRTELRADAHLLHFAAANIVQETLQQALLQPVEIVKDMEDILVVCNGLFEWTESKLVAGFEKLIANIRQYLQLSICVGVSDSKEDMYQLSVAYEEAMDVLKLRFYRGYGHYFFYHHENVAGKPGTPELAYTLELLKIEQSIYDSLVGGLYAEALNGIENWLAYFHESYHQSKTQIHLRTLALLNRLLPIAQEKANTAADALEKNSETIGFGLLEEKVGNLDTLEELSGFVYRVFHQIVSALNPQKQPRRKIQQALEVIAEQYATPGLSLADVSGALFVSSNYLSTLFKQELGINFLDYIHQYRIEKAKAMLQAGDLKIQTIAREVGYFDEAHFTRTFKKWAGLLPSQYKKDVAGKA</sequence>
<dbReference type="Pfam" id="PF17853">
    <property type="entry name" value="GGDEF_2"/>
    <property type="match status" value="1"/>
</dbReference>
<feature type="domain" description="Response regulatory" evidence="6">
    <location>
        <begin position="3"/>
        <end position="120"/>
    </location>
</feature>
<gene>
    <name evidence="7" type="ORF">D7Z26_04720</name>
</gene>
<evidence type="ECO:0000259" key="5">
    <source>
        <dbReference type="PROSITE" id="PS01124"/>
    </source>
</evidence>
<dbReference type="PROSITE" id="PS01124">
    <property type="entry name" value="HTH_ARAC_FAMILY_2"/>
    <property type="match status" value="1"/>
</dbReference>
<reference evidence="7 8" key="1">
    <citation type="submission" date="2018-10" db="EMBL/GenBank/DDBJ databases">
        <title>Cohnella sp. M2MS4P-1, whole genome shotgun sequence.</title>
        <authorList>
            <person name="Tuo L."/>
        </authorList>
    </citation>
    <scope>NUCLEOTIDE SEQUENCE [LARGE SCALE GENOMIC DNA]</scope>
    <source>
        <strain evidence="7 8">M2MS4P-1</strain>
    </source>
</reference>
<keyword evidence="1" id="KW-0805">Transcription regulation</keyword>
<dbReference type="PANTHER" id="PTHR43280:SF28">
    <property type="entry name" value="HTH-TYPE TRANSCRIPTIONAL ACTIVATOR RHAS"/>
    <property type="match status" value="1"/>
</dbReference>
<protein>
    <submittedName>
        <fullName evidence="7">Response regulator</fullName>
    </submittedName>
</protein>
<dbReference type="InterPro" id="IPR001789">
    <property type="entry name" value="Sig_transdc_resp-reg_receiver"/>
</dbReference>
<feature type="domain" description="HTH araC/xylS-type" evidence="5">
    <location>
        <begin position="447"/>
        <end position="546"/>
    </location>
</feature>
<keyword evidence="3" id="KW-0804">Transcription</keyword>
<dbReference type="Pfam" id="PF12833">
    <property type="entry name" value="HTH_18"/>
    <property type="match status" value="1"/>
</dbReference>
<dbReference type="InterPro" id="IPR009057">
    <property type="entry name" value="Homeodomain-like_sf"/>
</dbReference>
<dbReference type="PROSITE" id="PS50110">
    <property type="entry name" value="RESPONSE_REGULATORY"/>
    <property type="match status" value="1"/>
</dbReference>
<dbReference type="EMBL" id="RBZM01000002">
    <property type="protein sequence ID" value="RKP57286.1"/>
    <property type="molecule type" value="Genomic_DNA"/>
</dbReference>
<dbReference type="Proteomes" id="UP000282076">
    <property type="component" value="Unassembled WGS sequence"/>
</dbReference>
<dbReference type="SUPFAM" id="SSF52172">
    <property type="entry name" value="CheY-like"/>
    <property type="match status" value="1"/>
</dbReference>
<dbReference type="SMART" id="SM00448">
    <property type="entry name" value="REC"/>
    <property type="match status" value="1"/>
</dbReference>
<dbReference type="RefSeq" id="WP_120974901.1">
    <property type="nucleotide sequence ID" value="NZ_RBZM01000002.1"/>
</dbReference>
<dbReference type="SUPFAM" id="SSF46689">
    <property type="entry name" value="Homeodomain-like"/>
    <property type="match status" value="1"/>
</dbReference>
<dbReference type="GO" id="GO:0000160">
    <property type="term" value="P:phosphorelay signal transduction system"/>
    <property type="evidence" value="ECO:0007669"/>
    <property type="project" value="InterPro"/>
</dbReference>
<dbReference type="Gene3D" id="3.40.50.2300">
    <property type="match status" value="1"/>
</dbReference>
<dbReference type="InterPro" id="IPR018060">
    <property type="entry name" value="HTH_AraC"/>
</dbReference>
<dbReference type="PROSITE" id="PS00041">
    <property type="entry name" value="HTH_ARAC_FAMILY_1"/>
    <property type="match status" value="1"/>
</dbReference>
<evidence type="ECO:0000313" key="8">
    <source>
        <dbReference type="Proteomes" id="UP000282076"/>
    </source>
</evidence>
<evidence type="ECO:0000256" key="1">
    <source>
        <dbReference type="ARBA" id="ARBA00023015"/>
    </source>
</evidence>
<comment type="caution">
    <text evidence="7">The sequence shown here is derived from an EMBL/GenBank/DDBJ whole genome shotgun (WGS) entry which is preliminary data.</text>
</comment>
<evidence type="ECO:0000256" key="2">
    <source>
        <dbReference type="ARBA" id="ARBA00023125"/>
    </source>
</evidence>
<dbReference type="InterPro" id="IPR018062">
    <property type="entry name" value="HTH_AraC-typ_CS"/>
</dbReference>
<accession>A0A494Y3H6</accession>
<dbReference type="InterPro" id="IPR011006">
    <property type="entry name" value="CheY-like_superfamily"/>
</dbReference>
<dbReference type="GO" id="GO:0003700">
    <property type="term" value="F:DNA-binding transcription factor activity"/>
    <property type="evidence" value="ECO:0007669"/>
    <property type="project" value="InterPro"/>
</dbReference>
<dbReference type="AlphaFoldDB" id="A0A494Y3H6"/>
<evidence type="ECO:0000256" key="3">
    <source>
        <dbReference type="ARBA" id="ARBA00023163"/>
    </source>
</evidence>
<dbReference type="InterPro" id="IPR041522">
    <property type="entry name" value="CdaR_GGDEF"/>
</dbReference>
<dbReference type="PRINTS" id="PR00032">
    <property type="entry name" value="HTHARAC"/>
</dbReference>
<keyword evidence="8" id="KW-1185">Reference proteome</keyword>
<dbReference type="GO" id="GO:0043565">
    <property type="term" value="F:sequence-specific DNA binding"/>
    <property type="evidence" value="ECO:0007669"/>
    <property type="project" value="InterPro"/>
</dbReference>
<proteinExistence type="predicted"/>
<evidence type="ECO:0000259" key="6">
    <source>
        <dbReference type="PROSITE" id="PS50110"/>
    </source>
</evidence>
<dbReference type="PANTHER" id="PTHR43280">
    <property type="entry name" value="ARAC-FAMILY TRANSCRIPTIONAL REGULATOR"/>
    <property type="match status" value="1"/>
</dbReference>
<feature type="modified residue" description="4-aspartylphosphate" evidence="4">
    <location>
        <position position="55"/>
    </location>
</feature>
<dbReference type="OrthoDB" id="9794370at2"/>
<dbReference type="Pfam" id="PF00072">
    <property type="entry name" value="Response_reg"/>
    <property type="match status" value="1"/>
</dbReference>
<dbReference type="InterPro" id="IPR020449">
    <property type="entry name" value="Tscrpt_reg_AraC-type_HTH"/>
</dbReference>
<dbReference type="Gene3D" id="1.10.10.60">
    <property type="entry name" value="Homeodomain-like"/>
    <property type="match status" value="2"/>
</dbReference>
<keyword evidence="4" id="KW-0597">Phosphoprotein</keyword>
<dbReference type="SMART" id="SM00342">
    <property type="entry name" value="HTH_ARAC"/>
    <property type="match status" value="1"/>
</dbReference>
<name>A0A494Y3H6_9BACL</name>
<dbReference type="CDD" id="cd17536">
    <property type="entry name" value="REC_YesN-like"/>
    <property type="match status" value="1"/>
</dbReference>
<keyword evidence="2" id="KW-0238">DNA-binding</keyword>
<evidence type="ECO:0000256" key="4">
    <source>
        <dbReference type="PROSITE-ProRule" id="PRU00169"/>
    </source>
</evidence>
<evidence type="ECO:0000313" key="7">
    <source>
        <dbReference type="EMBL" id="RKP57286.1"/>
    </source>
</evidence>